<name>A0A1I2QVF5_9GAMM</name>
<dbReference type="OrthoDB" id="5625523at2"/>
<accession>A0A1I2QVF5</accession>
<organism evidence="1 2">
    <name type="scientific">Neptunomonas qingdaonensis</name>
    <dbReference type="NCBI Taxonomy" id="1045558"/>
    <lineage>
        <taxon>Bacteria</taxon>
        <taxon>Pseudomonadati</taxon>
        <taxon>Pseudomonadota</taxon>
        <taxon>Gammaproteobacteria</taxon>
        <taxon>Oceanospirillales</taxon>
        <taxon>Oceanospirillaceae</taxon>
        <taxon>Neptunomonas</taxon>
    </lineage>
</organism>
<dbReference type="STRING" id="1045558.SAMN05216175_105178"/>
<evidence type="ECO:0000313" key="2">
    <source>
        <dbReference type="Proteomes" id="UP000198623"/>
    </source>
</evidence>
<dbReference type="InterPro" id="IPR014991">
    <property type="entry name" value="DUF1840"/>
</dbReference>
<dbReference type="Pfam" id="PF08895">
    <property type="entry name" value="DUF1840"/>
    <property type="match status" value="1"/>
</dbReference>
<reference evidence="2" key="1">
    <citation type="submission" date="2016-10" db="EMBL/GenBank/DDBJ databases">
        <authorList>
            <person name="Varghese N."/>
            <person name="Submissions S."/>
        </authorList>
    </citation>
    <scope>NUCLEOTIDE SEQUENCE [LARGE SCALE GENOMIC DNA]</scope>
    <source>
        <strain evidence="2">CGMCC 1.10971</strain>
    </source>
</reference>
<dbReference type="RefSeq" id="WP_090727247.1">
    <property type="nucleotide sequence ID" value="NZ_FOOU01000005.1"/>
</dbReference>
<evidence type="ECO:0008006" key="3">
    <source>
        <dbReference type="Google" id="ProtNLM"/>
    </source>
</evidence>
<dbReference type="EMBL" id="FOOU01000005">
    <property type="protein sequence ID" value="SFG32344.1"/>
    <property type="molecule type" value="Genomic_DNA"/>
</dbReference>
<keyword evidence="2" id="KW-1185">Reference proteome</keyword>
<dbReference type="AlphaFoldDB" id="A0A1I2QVF5"/>
<proteinExistence type="predicted"/>
<evidence type="ECO:0000313" key="1">
    <source>
        <dbReference type="EMBL" id="SFG32344.1"/>
    </source>
</evidence>
<sequence length="110" mass="11864">MLITFSCPGCANITMFGDQAVTLLKLMGHSGHVPGTLLAVDIPASLKRLEDALAENKHLAELQDSEQTDDDEPPVSLSKRALPIIELLKSAKTNASNVMWDISSKYNTGI</sequence>
<dbReference type="Proteomes" id="UP000198623">
    <property type="component" value="Unassembled WGS sequence"/>
</dbReference>
<gene>
    <name evidence="1" type="ORF">SAMN05216175_105178</name>
</gene>
<protein>
    <recommendedName>
        <fullName evidence="3">DUF1840 domain-containing protein</fullName>
    </recommendedName>
</protein>